<evidence type="ECO:0000313" key="3">
    <source>
        <dbReference type="Proteomes" id="UP000281343"/>
    </source>
</evidence>
<gene>
    <name evidence="2" type="ORF">D9R08_11645</name>
</gene>
<dbReference type="RefSeq" id="WP_121898208.1">
    <property type="nucleotide sequence ID" value="NZ_RCNT01000005.1"/>
</dbReference>
<reference evidence="2 3" key="1">
    <citation type="submission" date="2018-10" db="EMBL/GenBank/DDBJ databases">
        <authorList>
            <person name="Jung H.S."/>
            <person name="Jeon C.O."/>
        </authorList>
    </citation>
    <scope>NUCLEOTIDE SEQUENCE [LARGE SCALE GENOMIC DNA]</scope>
    <source>
        <strain evidence="2 3">MA-7-27</strain>
    </source>
</reference>
<evidence type="ECO:0008006" key="4">
    <source>
        <dbReference type="Google" id="ProtNLM"/>
    </source>
</evidence>
<dbReference type="AlphaFoldDB" id="A0A3L9XZW7"/>
<dbReference type="Proteomes" id="UP000281343">
    <property type="component" value="Unassembled WGS sequence"/>
</dbReference>
<feature type="chain" id="PRO_5017961895" description="Sel1 repeat family protein" evidence="1">
    <location>
        <begin position="24"/>
        <end position="532"/>
    </location>
</feature>
<evidence type="ECO:0000256" key="1">
    <source>
        <dbReference type="SAM" id="SignalP"/>
    </source>
</evidence>
<dbReference type="EMBL" id="RCNT01000005">
    <property type="protein sequence ID" value="RMA42099.1"/>
    <property type="molecule type" value="Genomic_DNA"/>
</dbReference>
<evidence type="ECO:0000313" key="2">
    <source>
        <dbReference type="EMBL" id="RMA42099.1"/>
    </source>
</evidence>
<comment type="caution">
    <text evidence="2">The sequence shown here is derived from an EMBL/GenBank/DDBJ whole genome shotgun (WGS) entry which is preliminary data.</text>
</comment>
<sequence length="532" mass="55579">MRLFTMLPRAALVVAALSLPAAAQEGDPRPGYGEIFAPDRLAAALANVGIAAIRTQMELEYEYLSTDVLRGTLSLSGVTARPRLPYDRAGQCEITVERAVLSSDLSEPFAVSSEVALTLIGADAAIACLPPEASLGLRTAGFNAITLDRLTVTADYVYGTGATLFDLSAALNGVAILDVSAAGTFLPRPGEFGQPGDPAFRVTRAVASLRDTGGWAALSQLLPENLRAPETIRALGNEQLTQALSEGGTRNLSAIERNFIDALMTQVEAYVRDPGEITIEADLPPGGIVLEPDTYAKPHGLISALALDARMTPLSRSRLIDTDLLTQIDGGELTIAERLDLARALMSGEGVPLATSLVPELLAPVLGSDDDRAAEAAGLVASALARTDPETAYGHALRATAAEVPGAISMLDALEARLTTPTVVAAQNVNLTGSPADALGTGTDPRDLRALALAHFTGLGAPRAYARAYYYALLAEAAGDIGATALREEIEARFGARGPAVAAFWSDLSAETQRAALADWIALDLASRYRAP</sequence>
<proteinExistence type="predicted"/>
<dbReference type="OrthoDB" id="7793983at2"/>
<feature type="signal peptide" evidence="1">
    <location>
        <begin position="1"/>
        <end position="23"/>
    </location>
</feature>
<protein>
    <recommendedName>
        <fullName evidence="4">Sel1 repeat family protein</fullName>
    </recommendedName>
</protein>
<accession>A0A3L9XZW7</accession>
<keyword evidence="3" id="KW-1185">Reference proteome</keyword>
<keyword evidence="1" id="KW-0732">Signal</keyword>
<organism evidence="2 3">
    <name type="scientific">Rhodophyticola porphyridii</name>
    <dbReference type="NCBI Taxonomy" id="1852017"/>
    <lineage>
        <taxon>Bacteria</taxon>
        <taxon>Pseudomonadati</taxon>
        <taxon>Pseudomonadota</taxon>
        <taxon>Alphaproteobacteria</taxon>
        <taxon>Rhodobacterales</taxon>
        <taxon>Roseobacteraceae</taxon>
        <taxon>Rhodophyticola</taxon>
    </lineage>
</organism>
<name>A0A3L9XZW7_9RHOB</name>